<sequence length="326" mass="34643">MSDIPPFRAEVFAAADITVVSGTAQGDALAEPAEVFEGDIYQLSTTARPQGLDLDARATPMVVAPGSALGQTGAPVIPAGRLVLMAHDGDSVTLELMRMEHAVYALPLSPMRAGVDYTLVRAGADSGDIRLSDMACASLVRGTRIARPDGTQTPIEALRPGDAVLTRDHGAQPLVWIGRTSQRAQGAFAPVEFAAGVLGNAASLRISPHHRVFLYQRGDARLAGRAEILVPARALVDGARVRLREGGFVEYFSLVFDAHEIVYAEGIPVESLWASSAMVPRLSPTLAEDLRTRFPGLGQRPHFAAEPVAPEPDLQARFLRGGVAED</sequence>
<protein>
    <submittedName>
        <fullName evidence="2">Hint domain-containing protein</fullName>
    </submittedName>
</protein>
<accession>A0A7Z0HX15</accession>
<dbReference type="SUPFAM" id="SSF51294">
    <property type="entry name" value="Hedgehog/intein (Hint) domain"/>
    <property type="match status" value="1"/>
</dbReference>
<dbReference type="InterPro" id="IPR028992">
    <property type="entry name" value="Hedgehog/Intein_dom"/>
</dbReference>
<gene>
    <name evidence="2" type="ORF">HUK65_02200</name>
</gene>
<reference evidence="2 3" key="1">
    <citation type="journal article" date="2000" name="Arch. Microbiol.">
        <title>Rhodobaca bogoriensis gen. nov. and sp. nov., an alkaliphilic purple nonsulfur bacterium from African Rift Valley soda lakes.</title>
        <authorList>
            <person name="Milford A.D."/>
            <person name="Achenbach L.A."/>
            <person name="Jung D.O."/>
            <person name="Madigan M.T."/>
        </authorList>
    </citation>
    <scope>NUCLEOTIDE SEQUENCE [LARGE SCALE GENOMIC DNA]</scope>
    <source>
        <strain evidence="2 3">2376</strain>
    </source>
</reference>
<dbReference type="InterPro" id="IPR036844">
    <property type="entry name" value="Hint_dom_sf"/>
</dbReference>
<feature type="domain" description="Hedgehog/Intein (Hint)" evidence="1">
    <location>
        <begin position="138"/>
        <end position="274"/>
    </location>
</feature>
<evidence type="ECO:0000313" key="3">
    <source>
        <dbReference type="Proteomes" id="UP000529417"/>
    </source>
</evidence>
<keyword evidence="3" id="KW-1185">Reference proteome</keyword>
<dbReference type="Gene3D" id="2.170.16.10">
    <property type="entry name" value="Hedgehog/Intein (Hint) domain"/>
    <property type="match status" value="1"/>
</dbReference>
<dbReference type="RefSeq" id="WP_179904493.1">
    <property type="nucleotide sequence ID" value="NZ_JACBXS010000003.1"/>
</dbReference>
<dbReference type="Pfam" id="PF13403">
    <property type="entry name" value="Hint_2"/>
    <property type="match status" value="1"/>
</dbReference>
<proteinExistence type="predicted"/>
<evidence type="ECO:0000313" key="2">
    <source>
        <dbReference type="EMBL" id="NYS23787.1"/>
    </source>
</evidence>
<dbReference type="AlphaFoldDB" id="A0A7Z0HX15"/>
<dbReference type="EMBL" id="JACBXS010000003">
    <property type="protein sequence ID" value="NYS23787.1"/>
    <property type="molecule type" value="Genomic_DNA"/>
</dbReference>
<name>A0A7Z0HX15_9RHOB</name>
<dbReference type="Proteomes" id="UP000529417">
    <property type="component" value="Unassembled WGS sequence"/>
</dbReference>
<evidence type="ECO:0000259" key="1">
    <source>
        <dbReference type="Pfam" id="PF13403"/>
    </source>
</evidence>
<comment type="caution">
    <text evidence="2">The sequence shown here is derived from an EMBL/GenBank/DDBJ whole genome shotgun (WGS) entry which is preliminary data.</text>
</comment>
<organism evidence="2 3">
    <name type="scientific">Rhabdonatronobacter sediminivivens</name>
    <dbReference type="NCBI Taxonomy" id="2743469"/>
    <lineage>
        <taxon>Bacteria</taxon>
        <taxon>Pseudomonadati</taxon>
        <taxon>Pseudomonadota</taxon>
        <taxon>Alphaproteobacteria</taxon>
        <taxon>Rhodobacterales</taxon>
        <taxon>Paracoccaceae</taxon>
        <taxon>Rhabdonatronobacter</taxon>
    </lineage>
</organism>